<protein>
    <submittedName>
        <fullName evidence="2">Membrane protein</fullName>
    </submittedName>
</protein>
<accession>A0A9X0YVQ8</accession>
<feature type="transmembrane region" description="Helical" evidence="1">
    <location>
        <begin position="6"/>
        <end position="24"/>
    </location>
</feature>
<dbReference type="AlphaFoldDB" id="A0A9X0YVQ8"/>
<dbReference type="EMBL" id="JAGGMB010000015">
    <property type="protein sequence ID" value="MBP2079312.1"/>
    <property type="molecule type" value="Genomic_DNA"/>
</dbReference>
<proteinExistence type="predicted"/>
<evidence type="ECO:0000313" key="2">
    <source>
        <dbReference type="EMBL" id="MBP2079312.1"/>
    </source>
</evidence>
<dbReference type="Proteomes" id="UP001138793">
    <property type="component" value="Unassembled WGS sequence"/>
</dbReference>
<dbReference type="RefSeq" id="WP_149473238.1">
    <property type="nucleotide sequence ID" value="NZ_PIJY01000008.1"/>
</dbReference>
<evidence type="ECO:0000256" key="1">
    <source>
        <dbReference type="SAM" id="Phobius"/>
    </source>
</evidence>
<keyword evidence="1" id="KW-0472">Membrane</keyword>
<comment type="caution">
    <text evidence="2">The sequence shown here is derived from an EMBL/GenBank/DDBJ whole genome shotgun (WGS) entry which is preliminary data.</text>
</comment>
<keyword evidence="1" id="KW-1133">Transmembrane helix</keyword>
<keyword evidence="3" id="KW-1185">Reference proteome</keyword>
<dbReference type="OrthoDB" id="2974541at2"/>
<reference evidence="2" key="1">
    <citation type="submission" date="2021-03" db="EMBL/GenBank/DDBJ databases">
        <title>Genomic Encyclopedia of Type Strains, Phase IV (KMG-IV): sequencing the most valuable type-strain genomes for metagenomic binning, comparative biology and taxonomic classification.</title>
        <authorList>
            <person name="Goeker M."/>
        </authorList>
    </citation>
    <scope>NUCLEOTIDE SEQUENCE</scope>
    <source>
        <strain evidence="2">DSM 107338</strain>
    </source>
</reference>
<organism evidence="2 3">
    <name type="scientific">Oceanobacillus polygoni</name>
    <dbReference type="NCBI Taxonomy" id="1235259"/>
    <lineage>
        <taxon>Bacteria</taxon>
        <taxon>Bacillati</taxon>
        <taxon>Bacillota</taxon>
        <taxon>Bacilli</taxon>
        <taxon>Bacillales</taxon>
        <taxon>Bacillaceae</taxon>
        <taxon>Oceanobacillus</taxon>
    </lineage>
</organism>
<gene>
    <name evidence="2" type="ORF">J2Z64_003610</name>
</gene>
<keyword evidence="1" id="KW-0812">Transmembrane</keyword>
<evidence type="ECO:0000313" key="3">
    <source>
        <dbReference type="Proteomes" id="UP001138793"/>
    </source>
</evidence>
<sequence>MPVELIVRFVVTIIIFIIIIIILSKFRAKNSQTKADDSLEVMKRRLENEEITEEDFKEAKRRRGK</sequence>
<name>A0A9X0YVQ8_9BACI</name>